<dbReference type="RefSeq" id="WP_193189532.1">
    <property type="nucleotide sequence ID" value="NZ_JACZFR010000007.1"/>
</dbReference>
<evidence type="ECO:0000313" key="2">
    <source>
        <dbReference type="EMBL" id="MFC6632987.1"/>
    </source>
</evidence>
<dbReference type="NCBIfam" id="TIGR02474">
    <property type="entry name" value="pec_lyase"/>
    <property type="match status" value="1"/>
</dbReference>
<dbReference type="EMBL" id="JBHSVR010000001">
    <property type="protein sequence ID" value="MFC6632987.1"/>
    <property type="molecule type" value="Genomic_DNA"/>
</dbReference>
<dbReference type="EC" id="4.2.2.2" evidence="2"/>
<dbReference type="InterPro" id="IPR012669">
    <property type="entry name" value="Pectate_lyase"/>
</dbReference>
<accession>A0ABW1YLS0</accession>
<evidence type="ECO:0000313" key="3">
    <source>
        <dbReference type="Proteomes" id="UP001596425"/>
    </source>
</evidence>
<sequence>MRFCRFFLAVLLFPTGAVSDAEPPNELKLAEAVVEYRELSRKLHQQDLQQMAAELKRAGLEETLPATYTKRFGFNPAQSVDFYRTAEGRRIADTVLSYQTPSGGWSKRTDMGAAPREIGQAFGVEKNYVPTFDNGATSTQFWVMAKAYRATADRRYAEAAERALDLVLLAQYPSGGWPQSFPLRGKYHDLITFNDDVTSDLLRIVRAAARDDEGLGFLPEPQRRRAADSLQRGLQMLVASQVITGGTATIWGAQHDPQSLAPAAARAFEPAALATSESADLVLFLMELEQPTEAIKLAIVRAHGWFAENQIRGYRWEKAGGDYRELLPDKNAGPLWARFYEVGSDRPVFGDRDGSVYYDIRKLSRERIRGYGWYTEQPHKVLKQFAHWRQRHGL</sequence>
<keyword evidence="1" id="KW-0732">Signal</keyword>
<feature type="chain" id="PRO_5045181827" evidence="1">
    <location>
        <begin position="20"/>
        <end position="394"/>
    </location>
</feature>
<protein>
    <submittedName>
        <fullName evidence="2">Pectate lyase</fullName>
        <ecNumber evidence="2">4.2.2.2</ecNumber>
    </submittedName>
</protein>
<dbReference type="GO" id="GO:0030570">
    <property type="term" value="F:pectate lyase activity"/>
    <property type="evidence" value="ECO:0007669"/>
    <property type="project" value="UniProtKB-EC"/>
</dbReference>
<evidence type="ECO:0000256" key="1">
    <source>
        <dbReference type="SAM" id="SignalP"/>
    </source>
</evidence>
<dbReference type="Proteomes" id="UP001596425">
    <property type="component" value="Unassembled WGS sequence"/>
</dbReference>
<reference evidence="3" key="1">
    <citation type="journal article" date="2019" name="Int. J. Syst. Evol. Microbiol.">
        <title>The Global Catalogue of Microorganisms (GCM) 10K type strain sequencing project: providing services to taxonomists for standard genome sequencing and annotation.</title>
        <authorList>
            <consortium name="The Broad Institute Genomics Platform"/>
            <consortium name="The Broad Institute Genome Sequencing Center for Infectious Disease"/>
            <person name="Wu L."/>
            <person name="Ma J."/>
        </authorList>
    </citation>
    <scope>NUCLEOTIDE SEQUENCE [LARGE SCALE GENOMIC DNA]</scope>
    <source>
        <strain evidence="3">CGMCC 1.13718</strain>
    </source>
</reference>
<proteinExistence type="predicted"/>
<comment type="caution">
    <text evidence="2">The sequence shown here is derived from an EMBL/GenBank/DDBJ whole genome shotgun (WGS) entry which is preliminary data.</text>
</comment>
<dbReference type="Pfam" id="PF09492">
    <property type="entry name" value="Pec_lyase"/>
    <property type="match status" value="1"/>
</dbReference>
<organism evidence="2 3">
    <name type="scientific">Microbulbifer taiwanensis</name>
    <dbReference type="NCBI Taxonomy" id="986746"/>
    <lineage>
        <taxon>Bacteria</taxon>
        <taxon>Pseudomonadati</taxon>
        <taxon>Pseudomonadota</taxon>
        <taxon>Gammaproteobacteria</taxon>
        <taxon>Cellvibrionales</taxon>
        <taxon>Microbulbiferaceae</taxon>
        <taxon>Microbulbifer</taxon>
    </lineage>
</organism>
<feature type="signal peptide" evidence="1">
    <location>
        <begin position="1"/>
        <end position="19"/>
    </location>
</feature>
<keyword evidence="2" id="KW-0456">Lyase</keyword>
<name>A0ABW1YLS0_9GAMM</name>
<dbReference type="Gene3D" id="1.50.10.20">
    <property type="match status" value="1"/>
</dbReference>
<keyword evidence="3" id="KW-1185">Reference proteome</keyword>
<dbReference type="SUPFAM" id="SSF81853">
    <property type="entry name" value="Family 10 polysaccharide lyase"/>
    <property type="match status" value="1"/>
</dbReference>
<gene>
    <name evidence="2" type="primary">pelA</name>
    <name evidence="2" type="ORF">ACFQBM_06850</name>
</gene>